<proteinExistence type="predicted"/>
<evidence type="ECO:0000313" key="2">
    <source>
        <dbReference type="Proteomes" id="UP001449225"/>
    </source>
</evidence>
<dbReference type="Proteomes" id="UP001449225">
    <property type="component" value="Unassembled WGS sequence"/>
</dbReference>
<organism evidence="1 2">
    <name type="scientific">Neptuniibacter pectenicola</name>
    <dbReference type="NCBI Taxonomy" id="1806669"/>
    <lineage>
        <taxon>Bacteria</taxon>
        <taxon>Pseudomonadati</taxon>
        <taxon>Pseudomonadota</taxon>
        <taxon>Gammaproteobacteria</taxon>
        <taxon>Oceanospirillales</taxon>
        <taxon>Oceanospirillaceae</taxon>
        <taxon>Neptuniibacter</taxon>
    </lineage>
</organism>
<gene>
    <name evidence="1" type="ORF">WNY58_07550</name>
</gene>
<keyword evidence="2" id="KW-1185">Reference proteome</keyword>
<dbReference type="EMBL" id="JBBMRA010000005">
    <property type="protein sequence ID" value="MEM5536244.1"/>
    <property type="molecule type" value="Genomic_DNA"/>
</dbReference>
<protein>
    <submittedName>
        <fullName evidence="1">Uncharacterized protein</fullName>
    </submittedName>
</protein>
<sequence>MTHFVPVEGIAPLAFEPGCDYAYFVMQSAAGELLYLAYASTRDFLSVPLTYQVICFSCSTVLEIHKMGIDEYLDGFEEDVRIPEPGFYQFEANDDGEDTDDDMAIFILADRASVLEIMYEHKDVHAEVYHCADAKTALSNLLSGLS</sequence>
<name>A0ABU9TR92_9GAMM</name>
<reference evidence="1 2" key="1">
    <citation type="submission" date="2024-03" db="EMBL/GenBank/DDBJ databases">
        <title>Community enrichment and isolation of bacterial strains for fucoidan degradation.</title>
        <authorList>
            <person name="Sichert A."/>
        </authorList>
    </citation>
    <scope>NUCLEOTIDE SEQUENCE [LARGE SCALE GENOMIC DNA]</scope>
    <source>
        <strain evidence="1 2">AS76</strain>
    </source>
</reference>
<dbReference type="RefSeq" id="WP_342854202.1">
    <property type="nucleotide sequence ID" value="NZ_JBBMRA010000005.1"/>
</dbReference>
<accession>A0ABU9TR92</accession>
<evidence type="ECO:0000313" key="1">
    <source>
        <dbReference type="EMBL" id="MEM5536244.1"/>
    </source>
</evidence>
<comment type="caution">
    <text evidence="1">The sequence shown here is derived from an EMBL/GenBank/DDBJ whole genome shotgun (WGS) entry which is preliminary data.</text>
</comment>